<feature type="transmembrane region" description="Helical" evidence="1">
    <location>
        <begin position="76"/>
        <end position="94"/>
    </location>
</feature>
<dbReference type="RefSeq" id="WP_124909061.1">
    <property type="nucleotide sequence ID" value="NZ_RQJP01000005.1"/>
</dbReference>
<dbReference type="AlphaFoldDB" id="A0A3P1CDL1"/>
<accession>A0A3P1CDL1</accession>
<feature type="transmembrane region" description="Helical" evidence="1">
    <location>
        <begin position="164"/>
        <end position="187"/>
    </location>
</feature>
<protein>
    <submittedName>
        <fullName evidence="2">DUF3267 domain-containing protein</fullName>
    </submittedName>
</protein>
<keyword evidence="1" id="KW-0472">Membrane</keyword>
<dbReference type="OrthoDB" id="1119336at2"/>
<keyword evidence="1" id="KW-0812">Transmembrane</keyword>
<feature type="transmembrane region" description="Helical" evidence="1">
    <location>
        <begin position="137"/>
        <end position="158"/>
    </location>
</feature>
<proteinExistence type="predicted"/>
<evidence type="ECO:0000313" key="2">
    <source>
        <dbReference type="EMBL" id="RRB11392.1"/>
    </source>
</evidence>
<dbReference type="Pfam" id="PF11667">
    <property type="entry name" value="DUF3267"/>
    <property type="match status" value="1"/>
</dbReference>
<dbReference type="Proteomes" id="UP000274271">
    <property type="component" value="Unassembled WGS sequence"/>
</dbReference>
<keyword evidence="1" id="KW-1133">Transmembrane helix</keyword>
<evidence type="ECO:0000313" key="3">
    <source>
        <dbReference type="Proteomes" id="UP000274271"/>
    </source>
</evidence>
<dbReference type="EMBL" id="RQJP01000005">
    <property type="protein sequence ID" value="RRB11392.1"/>
    <property type="molecule type" value="Genomic_DNA"/>
</dbReference>
<sequence>MKKPGISEFGESDRFHLVESFSIDDMKQFLLRELGLTPPVEKKPFRLTVKSVLVFGIMAGLGGIVGFFLAKNAGTISWWHFPVAIGGLFLLMPIHEGIHALVFKALGAPDVGFGYSIKSLIIYAYAQRFVMSLRENALVAVMPFLVITTGLVSAWVIWPSLGLIWGTILLFHTLGCLGDYVLVRYAVKNRHRMMYTYDDLDERKSYFYERTHEPPGGPV</sequence>
<organism evidence="2 3">
    <name type="scientific">Larkinella knui</name>
    <dbReference type="NCBI Taxonomy" id="2025310"/>
    <lineage>
        <taxon>Bacteria</taxon>
        <taxon>Pseudomonadati</taxon>
        <taxon>Bacteroidota</taxon>
        <taxon>Cytophagia</taxon>
        <taxon>Cytophagales</taxon>
        <taxon>Spirosomataceae</taxon>
        <taxon>Larkinella</taxon>
    </lineage>
</organism>
<comment type="caution">
    <text evidence="2">The sequence shown here is derived from an EMBL/GenBank/DDBJ whole genome shotgun (WGS) entry which is preliminary data.</text>
</comment>
<dbReference type="InterPro" id="IPR021683">
    <property type="entry name" value="DUF3267"/>
</dbReference>
<feature type="transmembrane region" description="Helical" evidence="1">
    <location>
        <begin position="52"/>
        <end position="70"/>
    </location>
</feature>
<keyword evidence="3" id="KW-1185">Reference proteome</keyword>
<gene>
    <name evidence="2" type="ORF">EHT87_23180</name>
</gene>
<reference evidence="2 3" key="1">
    <citation type="submission" date="2018-11" db="EMBL/GenBank/DDBJ databases">
        <authorList>
            <person name="Zhou Z."/>
            <person name="Wang G."/>
        </authorList>
    </citation>
    <scope>NUCLEOTIDE SEQUENCE [LARGE SCALE GENOMIC DNA]</scope>
    <source>
        <strain evidence="2 3">KCTC42998</strain>
    </source>
</reference>
<name>A0A3P1CDL1_9BACT</name>
<evidence type="ECO:0000256" key="1">
    <source>
        <dbReference type="SAM" id="Phobius"/>
    </source>
</evidence>